<sequence>MKSKRKVLHALKNALRVFRSRERVQQLEHAETGDGASQPLEPGEENSFPATVFSHTLHSFAEADVAQLAISHGGAVPPAIEQQVHQMIDNHGAELEEQNDTNPLPSLETLDECNRIFDMVDDIASKNKPRGLTPELDHSESQLRSEELLQARTRDCLQFFIKGLTKQLGPCELSTDSKHHHIASLHLTGFRDQIDDQSQLFFDFYLSSRFDWKPCRWLESRCIIQETISQPEEPGCGLIQDCEAAKERLCILLEEGPEGRLLRQRDGASCWASIATPTVSLGTLLDNDKLKRQFPTSDNPNCFLPLHRATLCLNLALSLLQLSQHEWRQIAWCPENIFFLKSHSGVVEEKAKPYLSWTVRSTPPMQDVTAMGEPSCDPHLLHFGRLLMEIRGFERIQAPARGLELQNALLKIIEDGRVYLPQDNMFVEAVKACLSTEGKMAAVGEGGSNEIRDFIYRKIVVNLECSVAGRNAPHGLSKSSTFRGQPPISSVSRALMSHSDGQRSKSPSSPELSKAAKTFRTNMEIWLHENILPLSNLNPPAENLYSQQKIKIAIIDSGASKTDLRIRAALQARRIREKRNFLPRADPDDWDDVNGHGTIVTSLLLEHAPNAEIYIAKITDKVKIDSEGLFCVGRAINWAIQNWQVDIISLSFVVDDVHEGIEQELAQAIDPSYEGPGISRKIVFAAAGNSGGNAPIGWPARRKGVIAIHATDGLGTATNTNPNPDKEDDNFATLGRDIETEFTPKGSLRKEKMYVTGTSFATPIAAAIAANVLEFARHKLHLNSDRKRTLYTGGCMRRIFKKMVGDRGGYDYLQPWTLWEREKDGICQVILDAIAG</sequence>
<name>A0ACC0QGY5_9HYPO</name>
<organism evidence="1 2">
    <name type="scientific">Fusarium keratoplasticum</name>
    <dbReference type="NCBI Taxonomy" id="1328300"/>
    <lineage>
        <taxon>Eukaryota</taxon>
        <taxon>Fungi</taxon>
        <taxon>Dikarya</taxon>
        <taxon>Ascomycota</taxon>
        <taxon>Pezizomycotina</taxon>
        <taxon>Sordariomycetes</taxon>
        <taxon>Hypocreomycetidae</taxon>
        <taxon>Hypocreales</taxon>
        <taxon>Nectriaceae</taxon>
        <taxon>Fusarium</taxon>
        <taxon>Fusarium solani species complex</taxon>
    </lineage>
</organism>
<reference evidence="1" key="1">
    <citation type="submission" date="2022-06" db="EMBL/GenBank/DDBJ databases">
        <title>Fusarium solani species complex genomes reveal bases of compartmentalisation and animal pathogenesis.</title>
        <authorList>
            <person name="Tsai I.J."/>
        </authorList>
    </citation>
    <scope>NUCLEOTIDE SEQUENCE</scope>
    <source>
        <strain evidence="1">Fu6.1</strain>
    </source>
</reference>
<protein>
    <submittedName>
        <fullName evidence="1">Uncharacterized protein</fullName>
    </submittedName>
</protein>
<evidence type="ECO:0000313" key="1">
    <source>
        <dbReference type="EMBL" id="KAI8654797.1"/>
    </source>
</evidence>
<dbReference type="EMBL" id="CM046512">
    <property type="protein sequence ID" value="KAI8654797.1"/>
    <property type="molecule type" value="Genomic_DNA"/>
</dbReference>
<gene>
    <name evidence="1" type="ORF">NCS57_01226800</name>
</gene>
<keyword evidence="2" id="KW-1185">Reference proteome</keyword>
<comment type="caution">
    <text evidence="1">The sequence shown here is derived from an EMBL/GenBank/DDBJ whole genome shotgun (WGS) entry which is preliminary data.</text>
</comment>
<dbReference type="Proteomes" id="UP001065298">
    <property type="component" value="Chromosome 10"/>
</dbReference>
<proteinExistence type="predicted"/>
<accession>A0ACC0QGY5</accession>
<evidence type="ECO:0000313" key="2">
    <source>
        <dbReference type="Proteomes" id="UP001065298"/>
    </source>
</evidence>